<evidence type="ECO:0000256" key="1">
    <source>
        <dbReference type="ARBA" id="ARBA00006432"/>
    </source>
</evidence>
<protein>
    <submittedName>
        <fullName evidence="5">Acyl-CoA synthetase</fullName>
    </submittedName>
</protein>
<evidence type="ECO:0000259" key="3">
    <source>
        <dbReference type="Pfam" id="PF00501"/>
    </source>
</evidence>
<evidence type="ECO:0000313" key="6">
    <source>
        <dbReference type="Proteomes" id="UP001156641"/>
    </source>
</evidence>
<dbReference type="Gene3D" id="3.30.300.30">
    <property type="match status" value="1"/>
</dbReference>
<organism evidence="5 6">
    <name type="scientific">Acidocella aquatica</name>
    <dbReference type="NCBI Taxonomy" id="1922313"/>
    <lineage>
        <taxon>Bacteria</taxon>
        <taxon>Pseudomonadati</taxon>
        <taxon>Pseudomonadota</taxon>
        <taxon>Alphaproteobacteria</taxon>
        <taxon>Acetobacterales</taxon>
        <taxon>Acidocellaceae</taxon>
        <taxon>Acidocella</taxon>
    </lineage>
</organism>
<dbReference type="EMBL" id="BSOS01000005">
    <property type="protein sequence ID" value="GLR65468.1"/>
    <property type="molecule type" value="Genomic_DNA"/>
</dbReference>
<dbReference type="InterPro" id="IPR000873">
    <property type="entry name" value="AMP-dep_synth/lig_dom"/>
</dbReference>
<proteinExistence type="inferred from homology"/>
<gene>
    <name evidence="5" type="ORF">GCM10010909_01460</name>
</gene>
<keyword evidence="6" id="KW-1185">Reference proteome</keyword>
<reference evidence="6" key="1">
    <citation type="journal article" date="2019" name="Int. J. Syst. Evol. Microbiol.">
        <title>The Global Catalogue of Microorganisms (GCM) 10K type strain sequencing project: providing services to taxonomists for standard genome sequencing and annotation.</title>
        <authorList>
            <consortium name="The Broad Institute Genomics Platform"/>
            <consortium name="The Broad Institute Genome Sequencing Center for Infectious Disease"/>
            <person name="Wu L."/>
            <person name="Ma J."/>
        </authorList>
    </citation>
    <scope>NUCLEOTIDE SEQUENCE [LARGE SCALE GENOMIC DNA]</scope>
    <source>
        <strain evidence="6">NBRC 112502</strain>
    </source>
</reference>
<dbReference type="Proteomes" id="UP001156641">
    <property type="component" value="Unassembled WGS sequence"/>
</dbReference>
<evidence type="ECO:0000259" key="4">
    <source>
        <dbReference type="Pfam" id="PF13193"/>
    </source>
</evidence>
<comment type="caution">
    <text evidence="5">The sequence shown here is derived from an EMBL/GenBank/DDBJ whole genome shotgun (WGS) entry which is preliminary data.</text>
</comment>
<comment type="similarity">
    <text evidence="1">Belongs to the ATP-dependent AMP-binding enzyme family.</text>
</comment>
<name>A0ABQ6A1I1_9PROT</name>
<evidence type="ECO:0000256" key="2">
    <source>
        <dbReference type="ARBA" id="ARBA00022598"/>
    </source>
</evidence>
<dbReference type="Gene3D" id="3.40.50.12780">
    <property type="entry name" value="N-terminal domain of ligase-like"/>
    <property type="match status" value="1"/>
</dbReference>
<feature type="domain" description="AMP-dependent synthetase/ligase" evidence="3">
    <location>
        <begin position="17"/>
        <end position="373"/>
    </location>
</feature>
<keyword evidence="2" id="KW-0436">Ligase</keyword>
<dbReference type="InterPro" id="IPR042099">
    <property type="entry name" value="ANL_N_sf"/>
</dbReference>
<sequence length="515" mass="56037">MDLSAMVLPQDYPSLFAARTPSRTALIFKDWQWDYAGLDRAANAMVTLFREAGAGPGARVAYIGKNCDLFFIVLFGAYRAGIVLVPVNWRNTAVETRYVLEDSQATLLLADTEFLPMLAEADTRGLTRIVVDADGADGLRAKLAAATPAPRKTLDPHAPSLQLYTSGTTGKPKGVLTSQHAMGAQRLAELVCPAFDDWRDDETLLSPLPSFHIGGMSWVLCGLVRGQSVVITADATPAAILDLIVAHSITRTFIVPTLVRALIEEMNHRGIRAPSLRGIHYGAAAMDAALLERSLENIGCRFLQYYGMTEATGSITLLEPRDHDLSRPRLLRSVGKPLPGITIEIRGPDGTLLNIEQPGEIWVKGPSLFIEYWNRPDATAEVMKDGWYRSGDGGLLNAEGYVFLTDRIKDMIVTGGENVYPAEVEAVLRQHPAVQDCAVFGLPHEKWGEGVTAAVELRPGHTATAEALIAFARVSLAAYKIPRRIEFGVTLPRTAAGKIQRGAVRLSFLAQEGDR</sequence>
<dbReference type="InterPro" id="IPR025110">
    <property type="entry name" value="AMP-bd_C"/>
</dbReference>
<evidence type="ECO:0000313" key="5">
    <source>
        <dbReference type="EMBL" id="GLR65468.1"/>
    </source>
</evidence>
<dbReference type="Pfam" id="PF00501">
    <property type="entry name" value="AMP-binding"/>
    <property type="match status" value="1"/>
</dbReference>
<dbReference type="Pfam" id="PF13193">
    <property type="entry name" value="AMP-binding_C"/>
    <property type="match status" value="1"/>
</dbReference>
<accession>A0ABQ6A1I1</accession>
<dbReference type="PANTHER" id="PTHR43201:SF5">
    <property type="entry name" value="MEDIUM-CHAIN ACYL-COA LIGASE ACSF2, MITOCHONDRIAL"/>
    <property type="match status" value="1"/>
</dbReference>
<dbReference type="PANTHER" id="PTHR43201">
    <property type="entry name" value="ACYL-COA SYNTHETASE"/>
    <property type="match status" value="1"/>
</dbReference>
<dbReference type="SUPFAM" id="SSF56801">
    <property type="entry name" value="Acetyl-CoA synthetase-like"/>
    <property type="match status" value="1"/>
</dbReference>
<feature type="domain" description="AMP-binding enzyme C-terminal" evidence="4">
    <location>
        <begin position="423"/>
        <end position="498"/>
    </location>
</feature>
<dbReference type="InterPro" id="IPR045851">
    <property type="entry name" value="AMP-bd_C_sf"/>
</dbReference>